<dbReference type="VEuPathDB" id="FungiDB:BCV72DRAFT_303778"/>
<evidence type="ECO:0000259" key="3">
    <source>
        <dbReference type="PROSITE" id="PS50089"/>
    </source>
</evidence>
<dbReference type="OMA" id="NSWHINK"/>
<evidence type="ECO:0000256" key="1">
    <source>
        <dbReference type="ARBA" id="ARBA00010402"/>
    </source>
</evidence>
<dbReference type="Proteomes" id="UP000242381">
    <property type="component" value="Unassembled WGS sequence"/>
</dbReference>
<keyword evidence="2" id="KW-0479">Metal-binding</keyword>
<dbReference type="GO" id="GO:0008270">
    <property type="term" value="F:zinc ion binding"/>
    <property type="evidence" value="ECO:0007669"/>
    <property type="project" value="UniProtKB-KW"/>
</dbReference>
<feature type="domain" description="RING-type" evidence="3">
    <location>
        <begin position="68"/>
        <end position="113"/>
    </location>
</feature>
<dbReference type="PANTHER" id="PTHR31315">
    <property type="entry name" value="PROTEIN SIP5"/>
    <property type="match status" value="1"/>
</dbReference>
<keyword evidence="2" id="KW-0863">Zinc-finger</keyword>
<organism evidence="4 5">
    <name type="scientific">Rhizopus microsporus</name>
    <dbReference type="NCBI Taxonomy" id="58291"/>
    <lineage>
        <taxon>Eukaryota</taxon>
        <taxon>Fungi</taxon>
        <taxon>Fungi incertae sedis</taxon>
        <taxon>Mucoromycota</taxon>
        <taxon>Mucoromycotina</taxon>
        <taxon>Mucoromycetes</taxon>
        <taxon>Mucorales</taxon>
        <taxon>Mucorineae</taxon>
        <taxon>Rhizopodaceae</taxon>
        <taxon>Rhizopus</taxon>
    </lineage>
</organism>
<evidence type="ECO:0000256" key="2">
    <source>
        <dbReference type="PROSITE-ProRule" id="PRU00175"/>
    </source>
</evidence>
<protein>
    <recommendedName>
        <fullName evidence="3">RING-type domain-containing protein</fullName>
    </recommendedName>
</protein>
<name>A0A1X0RZ31_RHIZD</name>
<keyword evidence="2" id="KW-0862">Zinc</keyword>
<dbReference type="InterPro" id="IPR001841">
    <property type="entry name" value="Znf_RING"/>
</dbReference>
<dbReference type="PROSITE" id="PS50089">
    <property type="entry name" value="ZF_RING_2"/>
    <property type="match status" value="1"/>
</dbReference>
<dbReference type="PANTHER" id="PTHR31315:SF1">
    <property type="entry name" value="PROTEIN SIP5"/>
    <property type="match status" value="1"/>
</dbReference>
<accession>A0A1X0RZ31</accession>
<comment type="similarity">
    <text evidence="1">Belongs to the SIP5 family.</text>
</comment>
<dbReference type="InterPro" id="IPR039301">
    <property type="entry name" value="Sip5/DA2"/>
</dbReference>
<evidence type="ECO:0000313" key="4">
    <source>
        <dbReference type="EMBL" id="ORE17259.1"/>
    </source>
</evidence>
<dbReference type="GO" id="GO:0005737">
    <property type="term" value="C:cytoplasm"/>
    <property type="evidence" value="ECO:0007669"/>
    <property type="project" value="TreeGrafter"/>
</dbReference>
<dbReference type="AlphaFoldDB" id="A0A1X0RZ31"/>
<sequence length="230" mass="26738">MGGLYSKLKDYYSTTVDYGYLKPQGIYRHNDSDMKIVKQLIRKGSLAPFYRGTTDIYSTKKISFETECPICFLFYPSNINKTRCCHKSICTECFLQFKRSSSSPLIPAVCPFCVQPNLGVVYLPPPWSKHYDKLKRSRPDLYTTKKIEPDDPNVIYVDTIRPKWEEMLDDASSSAVGSTRRRRVPLTNEIRRRRRRTDYDETIYDTSAELDLEDVLVMEAIRLSLTHTTN</sequence>
<dbReference type="EMBL" id="KV921360">
    <property type="protein sequence ID" value="ORE17259.1"/>
    <property type="molecule type" value="Genomic_DNA"/>
</dbReference>
<dbReference type="SUPFAM" id="SSF57850">
    <property type="entry name" value="RING/U-box"/>
    <property type="match status" value="1"/>
</dbReference>
<evidence type="ECO:0000313" key="5">
    <source>
        <dbReference type="Proteomes" id="UP000242381"/>
    </source>
</evidence>
<proteinExistence type="inferred from homology"/>
<gene>
    <name evidence="4" type="ORF">BCV71DRAFT_227607</name>
</gene>
<reference evidence="4 5" key="1">
    <citation type="journal article" date="2016" name="Proc. Natl. Acad. Sci. U.S.A.">
        <title>Lipid metabolic changes in an early divergent fungus govern the establishment of a mutualistic symbiosis with endobacteria.</title>
        <authorList>
            <person name="Lastovetsky O.A."/>
            <person name="Gaspar M.L."/>
            <person name="Mondo S.J."/>
            <person name="LaButti K.M."/>
            <person name="Sandor L."/>
            <person name="Grigoriev I.V."/>
            <person name="Henry S.A."/>
            <person name="Pawlowska T.E."/>
        </authorList>
    </citation>
    <scope>NUCLEOTIDE SEQUENCE [LARGE SCALE GENOMIC DNA]</scope>
    <source>
        <strain evidence="4 5">ATCC 11559</strain>
    </source>
</reference>